<comment type="caution">
    <text evidence="1">The sequence shown here is derived from an EMBL/GenBank/DDBJ whole genome shotgun (WGS) entry which is preliminary data.</text>
</comment>
<reference evidence="1" key="1">
    <citation type="submission" date="2021-02" db="EMBL/GenBank/DDBJ databases">
        <authorList>
            <person name="Nowell W R."/>
        </authorList>
    </citation>
    <scope>NUCLEOTIDE SEQUENCE</scope>
</reference>
<sequence>MDRCLLDILPVEIFDIIFEYFWAHEILASFHNVSPYLDAVLYSYSSYQVNFASILKPHFDHVCHTLRPNQIISLILSDDADTPRQSQIFLSHFQIKSFTRIRSLTLDRVERKSLLIILSHINKMNRQFRLFLHNCDIVPLSSMEIPFQLRGLRIGESNLLNPRYSTFVVNANTSVLYTDTFRHICANASGLKSLNIRCEDINIIMNLFSRLPQLTSLALKITRYLVSMNHIENVMLNLLRLKHLQLQLINSDINLADGQRWESVTSSLITFNFNFYIRLNEIERTLDTFRSLFWLQKRWFVAYEYWRLFSVPYFTNVHYQNSFQRFMHSTVIDDKTFLDNITTLELSRPLVDSEHYFPHVRTLIIINDIRLETLSSIIDINRVEHLILYFPITQALPNICHLLSTDCLQKLSIMSNPFRLLKQFRGMKFENIRTLEVKYDFEFGENYPIEELCSIFPRVERLHIRSINQATMIPMIDGFTHLSSASFYFDSLSNTNKEHWQVKPEWALYGARRLTNSSYICEYQDSTLHAWISEQVSQF</sequence>
<gene>
    <name evidence="1" type="ORF">TSG867_LOCUS28915</name>
</gene>
<dbReference type="InterPro" id="IPR032675">
    <property type="entry name" value="LRR_dom_sf"/>
</dbReference>
<dbReference type="Proteomes" id="UP000663862">
    <property type="component" value="Unassembled WGS sequence"/>
</dbReference>
<name>A0A821DBX0_9BILA</name>
<dbReference type="Gene3D" id="3.80.10.10">
    <property type="entry name" value="Ribonuclease Inhibitor"/>
    <property type="match status" value="1"/>
</dbReference>
<dbReference type="EMBL" id="CAJOBQ010003833">
    <property type="protein sequence ID" value="CAF4618956.1"/>
    <property type="molecule type" value="Genomic_DNA"/>
</dbReference>
<organism evidence="1 2">
    <name type="scientific">Rotaria socialis</name>
    <dbReference type="NCBI Taxonomy" id="392032"/>
    <lineage>
        <taxon>Eukaryota</taxon>
        <taxon>Metazoa</taxon>
        <taxon>Spiralia</taxon>
        <taxon>Gnathifera</taxon>
        <taxon>Rotifera</taxon>
        <taxon>Eurotatoria</taxon>
        <taxon>Bdelloidea</taxon>
        <taxon>Philodinida</taxon>
        <taxon>Philodinidae</taxon>
        <taxon>Rotaria</taxon>
    </lineage>
</organism>
<evidence type="ECO:0008006" key="3">
    <source>
        <dbReference type="Google" id="ProtNLM"/>
    </source>
</evidence>
<evidence type="ECO:0000313" key="1">
    <source>
        <dbReference type="EMBL" id="CAF4618956.1"/>
    </source>
</evidence>
<evidence type="ECO:0000313" key="2">
    <source>
        <dbReference type="Proteomes" id="UP000663862"/>
    </source>
</evidence>
<dbReference type="AlphaFoldDB" id="A0A821DBX0"/>
<accession>A0A821DBX0</accession>
<proteinExistence type="predicted"/>
<protein>
    <recommendedName>
        <fullName evidence="3">F-box domain-containing protein</fullName>
    </recommendedName>
</protein>